<sequence length="130" mass="14612">MCTTFTCTYIIRFNKTYFSFFSFVRSSHSARPRLMNARSVRGKRARARFDPRMWSITATTTMTTVDIGCAGRRGGGCGTVSTGCGGGPVARTKEPGKAPRYYSIIWAKVKRCIVYGTERFIYVCAPRTEY</sequence>
<accession>A0A2S2Q618</accession>
<proteinExistence type="predicted"/>
<organism evidence="1">
    <name type="scientific">Sipha flava</name>
    <name type="common">yellow sugarcane aphid</name>
    <dbReference type="NCBI Taxonomy" id="143950"/>
    <lineage>
        <taxon>Eukaryota</taxon>
        <taxon>Metazoa</taxon>
        <taxon>Ecdysozoa</taxon>
        <taxon>Arthropoda</taxon>
        <taxon>Hexapoda</taxon>
        <taxon>Insecta</taxon>
        <taxon>Pterygota</taxon>
        <taxon>Neoptera</taxon>
        <taxon>Paraneoptera</taxon>
        <taxon>Hemiptera</taxon>
        <taxon>Sternorrhyncha</taxon>
        <taxon>Aphidomorpha</taxon>
        <taxon>Aphidoidea</taxon>
        <taxon>Aphididae</taxon>
        <taxon>Sipha</taxon>
    </lineage>
</organism>
<reference evidence="1" key="1">
    <citation type="submission" date="2018-04" db="EMBL/GenBank/DDBJ databases">
        <title>Transcriptome assembly of Sipha flava.</title>
        <authorList>
            <person name="Scully E.D."/>
            <person name="Geib S.M."/>
            <person name="Palmer N.A."/>
            <person name="Koch K."/>
            <person name="Bradshaw J."/>
            <person name="Heng-Moss T."/>
            <person name="Sarath G."/>
        </authorList>
    </citation>
    <scope>NUCLEOTIDE SEQUENCE</scope>
</reference>
<evidence type="ECO:0000313" key="1">
    <source>
        <dbReference type="EMBL" id="MBY73050.1"/>
    </source>
</evidence>
<dbReference type="EMBL" id="GGMS01003847">
    <property type="protein sequence ID" value="MBY73050.1"/>
    <property type="molecule type" value="Transcribed_RNA"/>
</dbReference>
<dbReference type="AlphaFoldDB" id="A0A2S2Q618"/>
<protein>
    <submittedName>
        <fullName evidence="1">Uncharacterized protein</fullName>
    </submittedName>
</protein>
<name>A0A2S2Q618_9HEMI</name>
<gene>
    <name evidence="1" type="ORF">g.129686</name>
</gene>